<dbReference type="InterPro" id="IPR036388">
    <property type="entry name" value="WH-like_DNA-bd_sf"/>
</dbReference>
<dbReference type="InterPro" id="IPR017136">
    <property type="entry name" value="UCP037205"/>
</dbReference>
<evidence type="ECO:0008006" key="3">
    <source>
        <dbReference type="Google" id="ProtNLM"/>
    </source>
</evidence>
<keyword evidence="2" id="KW-1185">Reference proteome</keyword>
<dbReference type="PANTHER" id="PTHR37463">
    <property type="entry name" value="GSL3115 PROTEIN"/>
    <property type="match status" value="1"/>
</dbReference>
<accession>A0A1I3BUB8</accession>
<dbReference type="OrthoDB" id="34459at2"/>
<dbReference type="Pfam" id="PF10013">
    <property type="entry name" value="DUF2256"/>
    <property type="match status" value="1"/>
</dbReference>
<dbReference type="RefSeq" id="WP_091109846.1">
    <property type="nucleotide sequence ID" value="NZ_BKAF01000001.1"/>
</dbReference>
<evidence type="ECO:0000313" key="2">
    <source>
        <dbReference type="Proteomes" id="UP000198649"/>
    </source>
</evidence>
<gene>
    <name evidence="1" type="ORF">SAMN05216561_101326</name>
</gene>
<dbReference type="PANTHER" id="PTHR37463:SF1">
    <property type="entry name" value="DUF2256 DOMAIN-CONTAINING PROTEIN"/>
    <property type="match status" value="1"/>
</dbReference>
<dbReference type="InterPro" id="IPR021660">
    <property type="entry name" value="DUF3253"/>
</dbReference>
<dbReference type="Proteomes" id="UP000198649">
    <property type="component" value="Unassembled WGS sequence"/>
</dbReference>
<dbReference type="SUPFAM" id="SSF46785">
    <property type="entry name" value="Winged helix' DNA-binding domain"/>
    <property type="match status" value="1"/>
</dbReference>
<dbReference type="Pfam" id="PF11625">
    <property type="entry name" value="DUF3253"/>
    <property type="match status" value="1"/>
</dbReference>
<evidence type="ECO:0000313" key="1">
    <source>
        <dbReference type="EMBL" id="SFH65770.1"/>
    </source>
</evidence>
<dbReference type="InterPro" id="IPR036390">
    <property type="entry name" value="WH_DNA-bd_sf"/>
</dbReference>
<dbReference type="STRING" id="1005945.SAMN05216561_101326"/>
<proteinExistence type="predicted"/>
<dbReference type="Gene3D" id="1.10.10.10">
    <property type="entry name" value="Winged helix-like DNA-binding domain superfamily/Winged helix DNA-binding domain"/>
    <property type="match status" value="1"/>
</dbReference>
<organism evidence="1 2">
    <name type="scientific">Nocardioides psychrotolerans</name>
    <dbReference type="NCBI Taxonomy" id="1005945"/>
    <lineage>
        <taxon>Bacteria</taxon>
        <taxon>Bacillati</taxon>
        <taxon>Actinomycetota</taxon>
        <taxon>Actinomycetes</taxon>
        <taxon>Propionibacteriales</taxon>
        <taxon>Nocardioidaceae</taxon>
        <taxon>Nocardioides</taxon>
    </lineage>
</organism>
<sequence>MPAQPPDKICASCGRRIEWRKKWARSWDEVRFCGAACRSRKVRPVDEQLSQSILALLAGRAAGATICPSDAARAVGSSAGDAGPEAWRELMEPARRAARRLVDAGQVEITQGGKVVDPSTAKGPIRIRRVR</sequence>
<protein>
    <recommendedName>
        <fullName evidence="3">DUF2256 and DUF3253 domain-containing protein</fullName>
    </recommendedName>
</protein>
<dbReference type="EMBL" id="FOQG01000001">
    <property type="protein sequence ID" value="SFH65770.1"/>
    <property type="molecule type" value="Genomic_DNA"/>
</dbReference>
<dbReference type="AlphaFoldDB" id="A0A1I3BUB8"/>
<reference evidence="1 2" key="1">
    <citation type="submission" date="2016-10" db="EMBL/GenBank/DDBJ databases">
        <authorList>
            <person name="de Groot N.N."/>
        </authorList>
    </citation>
    <scope>NUCLEOTIDE SEQUENCE [LARGE SCALE GENOMIC DNA]</scope>
    <source>
        <strain evidence="1 2">CGMCC 1.11156</strain>
    </source>
</reference>
<name>A0A1I3BUB8_9ACTN</name>